<protein>
    <recommendedName>
        <fullName evidence="3">P22 coat-protein 5 family protein</fullName>
    </recommendedName>
</protein>
<dbReference type="Proteomes" id="UP000061432">
    <property type="component" value="Chromosome"/>
</dbReference>
<gene>
    <name evidence="1" type="ORF">Maq22A_c02480</name>
</gene>
<dbReference type="EMBL" id="AP014704">
    <property type="protein sequence ID" value="BAQ43973.1"/>
    <property type="molecule type" value="Genomic_DNA"/>
</dbReference>
<dbReference type="AlphaFoldDB" id="A0A0C6F6L1"/>
<dbReference type="InterPro" id="IPR024659">
    <property type="entry name" value="Phage_coat_Gp5"/>
</dbReference>
<dbReference type="STRING" id="270351.Maq22A_c02480"/>
<reference evidence="2" key="2">
    <citation type="submission" date="2015-01" db="EMBL/GenBank/DDBJ databases">
        <title>Complete genome sequence of Methylobacterium aquaticum strain 22A.</title>
        <authorList>
            <person name="Tani A."/>
            <person name="Ogura Y."/>
            <person name="Hayashi T."/>
        </authorList>
    </citation>
    <scope>NUCLEOTIDE SEQUENCE [LARGE SCALE GENOMIC DNA]</scope>
    <source>
        <strain evidence="2">MA-22A</strain>
    </source>
</reference>
<proteinExistence type="predicted"/>
<organism evidence="1 2">
    <name type="scientific">Methylobacterium aquaticum</name>
    <dbReference type="NCBI Taxonomy" id="270351"/>
    <lineage>
        <taxon>Bacteria</taxon>
        <taxon>Pseudomonadati</taxon>
        <taxon>Pseudomonadota</taxon>
        <taxon>Alphaproteobacteria</taxon>
        <taxon>Hyphomicrobiales</taxon>
        <taxon>Methylobacteriaceae</taxon>
        <taxon>Methylobacterium</taxon>
    </lineage>
</organism>
<evidence type="ECO:0008006" key="3">
    <source>
        <dbReference type="Google" id="ProtNLM"/>
    </source>
</evidence>
<dbReference type="RefSeq" id="WP_060845562.1">
    <property type="nucleotide sequence ID" value="NZ_AP014704.1"/>
</dbReference>
<reference evidence="1 2" key="1">
    <citation type="journal article" date="2015" name="Genome Announc.">
        <title>Complete Genome Sequence of Methylobacterium aquaticum Strain 22A, Isolated from Racomitrium japonicum Moss.</title>
        <authorList>
            <person name="Tani A."/>
            <person name="Ogura Y."/>
            <person name="Hayashi T."/>
            <person name="Kimbara K."/>
        </authorList>
    </citation>
    <scope>NUCLEOTIDE SEQUENCE [LARGE SCALE GENOMIC DNA]</scope>
    <source>
        <strain evidence="1 2">MA-22A</strain>
    </source>
</reference>
<evidence type="ECO:0000313" key="1">
    <source>
        <dbReference type="EMBL" id="BAQ43973.1"/>
    </source>
</evidence>
<dbReference type="OrthoDB" id="1867599at2"/>
<accession>A0A0C6F6L1</accession>
<dbReference type="Gene3D" id="2.40.30.240">
    <property type="match status" value="1"/>
</dbReference>
<dbReference type="Pfam" id="PF11651">
    <property type="entry name" value="P22_CoatProtein"/>
    <property type="match status" value="1"/>
</dbReference>
<dbReference type="PATRIC" id="fig|270351.10.peg.497"/>
<sequence>MPNTFLTNSVIAKMAVKILDNELVAASKVHRGYEDEFASQVNGYKVGASVTIKRPPQFQVRDGAVASPQTITEGTTSVTVDKMKGVDLQITSTDRTLSIGELSERVLKPAMVSLANQVDQDVMGLYSSVANWVGTPGTTLSSYPAFLRGTTRLNNGSVPKDSRFCMLSPDDESGLAGAQSTFYSDKLVNEAYREGGVGRIAQVDTYMSQNVPVHVTGTRTNGTVNGANQNVTYTQVLANGVAVKDFGGQILNVSGLGAGATVAKGDVFTIAGVFAVNHVTKQQLNYLRQFTVMSAAVADGSGNVALNIHPAIIAPAPLPNGAFTTVSAAPAAGAAVTWMGTANTPYVQNIMAHKSAFALTCVQLVKPDGAVDCVRESYKGLSVRMIPYYDGANDISNMRLDILYGVKAVDPRLGLRLNG</sequence>
<dbReference type="KEGG" id="maqu:Maq22A_c02480"/>
<evidence type="ECO:0000313" key="2">
    <source>
        <dbReference type="Proteomes" id="UP000061432"/>
    </source>
</evidence>
<name>A0A0C6F6L1_9HYPH</name>